<sequence>MSIGIHLNEKLKAREGNQEPNLIMTSHFSDAVRDFSTSYNHDSVGMWSACLRSSKHKDFTVSGFSLPVAMIYVETSAESVRVSGIAANKGGAQTFVQRLVMQTVFDVLESQGRAAFHCPIM</sequence>
<dbReference type="AlphaFoldDB" id="A0AAD5WGK6"/>
<proteinExistence type="predicted"/>
<evidence type="ECO:0000313" key="2">
    <source>
        <dbReference type="Proteomes" id="UP001196413"/>
    </source>
</evidence>
<reference evidence="1" key="1">
    <citation type="submission" date="2021-06" db="EMBL/GenBank/DDBJ databases">
        <title>Parelaphostrongylus tenuis whole genome reference sequence.</title>
        <authorList>
            <person name="Garwood T.J."/>
            <person name="Larsen P.A."/>
            <person name="Fountain-Jones N.M."/>
            <person name="Garbe J.R."/>
            <person name="Macchietto M.G."/>
            <person name="Kania S.A."/>
            <person name="Gerhold R.W."/>
            <person name="Richards J.E."/>
            <person name="Wolf T.M."/>
        </authorList>
    </citation>
    <scope>NUCLEOTIDE SEQUENCE</scope>
    <source>
        <strain evidence="1">MNPRO001-30</strain>
        <tissue evidence="1">Meninges</tissue>
    </source>
</reference>
<comment type="caution">
    <text evidence="1">The sequence shown here is derived from an EMBL/GenBank/DDBJ whole genome shotgun (WGS) entry which is preliminary data.</text>
</comment>
<name>A0AAD5WGK6_PARTN</name>
<accession>A0AAD5WGK6</accession>
<evidence type="ECO:0000313" key="1">
    <source>
        <dbReference type="EMBL" id="KAJ1369260.1"/>
    </source>
</evidence>
<gene>
    <name evidence="1" type="ORF">KIN20_030677</name>
</gene>
<organism evidence="1 2">
    <name type="scientific">Parelaphostrongylus tenuis</name>
    <name type="common">Meningeal worm</name>
    <dbReference type="NCBI Taxonomy" id="148309"/>
    <lineage>
        <taxon>Eukaryota</taxon>
        <taxon>Metazoa</taxon>
        <taxon>Ecdysozoa</taxon>
        <taxon>Nematoda</taxon>
        <taxon>Chromadorea</taxon>
        <taxon>Rhabditida</taxon>
        <taxon>Rhabditina</taxon>
        <taxon>Rhabditomorpha</taxon>
        <taxon>Strongyloidea</taxon>
        <taxon>Metastrongylidae</taxon>
        <taxon>Parelaphostrongylus</taxon>
    </lineage>
</organism>
<protein>
    <submittedName>
        <fullName evidence="1">Uncharacterized protein</fullName>
    </submittedName>
</protein>
<keyword evidence="2" id="KW-1185">Reference proteome</keyword>
<dbReference type="EMBL" id="JAHQIW010006472">
    <property type="protein sequence ID" value="KAJ1369260.1"/>
    <property type="molecule type" value="Genomic_DNA"/>
</dbReference>
<dbReference type="Proteomes" id="UP001196413">
    <property type="component" value="Unassembled WGS sequence"/>
</dbReference>